<dbReference type="OrthoDB" id="3483554at2759"/>
<evidence type="ECO:0000313" key="3">
    <source>
        <dbReference type="Proteomes" id="UP001147747"/>
    </source>
</evidence>
<comment type="caution">
    <text evidence="2">The sequence shown here is derived from an EMBL/GenBank/DDBJ whole genome shotgun (WGS) entry which is preliminary data.</text>
</comment>
<dbReference type="GeneID" id="81366888"/>
<evidence type="ECO:0000313" key="2">
    <source>
        <dbReference type="EMBL" id="KAJ5403400.1"/>
    </source>
</evidence>
<keyword evidence="3" id="KW-1185">Reference proteome</keyword>
<feature type="compositionally biased region" description="Acidic residues" evidence="1">
    <location>
        <begin position="203"/>
        <end position="219"/>
    </location>
</feature>
<evidence type="ECO:0000256" key="1">
    <source>
        <dbReference type="SAM" id="MobiDB-lite"/>
    </source>
</evidence>
<reference evidence="2" key="2">
    <citation type="journal article" date="2023" name="IMA Fungus">
        <title>Comparative genomic study of the Penicillium genus elucidates a diverse pangenome and 15 lateral gene transfer events.</title>
        <authorList>
            <person name="Petersen C."/>
            <person name="Sorensen T."/>
            <person name="Nielsen M.R."/>
            <person name="Sondergaard T.E."/>
            <person name="Sorensen J.L."/>
            <person name="Fitzpatrick D.A."/>
            <person name="Frisvad J.C."/>
            <person name="Nielsen K.L."/>
        </authorList>
    </citation>
    <scope>NUCLEOTIDE SEQUENCE</scope>
    <source>
        <strain evidence="2">IBT 29677</strain>
    </source>
</reference>
<sequence length="246" mass="27600">MINPNARIEKGLPMGNIEWEMLRYDVHNPYGNEDLYYNNSCLCKWEITPDQIVGHWDWATLVENPHWYEAEILPAFEDHNNLLLDRSQKRLGRTSRMSNLHHSFPKSLPKALSRAFMTSGHHKVEHTTSTSYIVGEDSNSDTSSIDDDRLAGGMDAGYVEGQDSDLSNNDGTGPILNEDGNFPNDESTGYAEEKNAGYTGCFPEEESTGYFEENEEGLGETDTGYTGYEDCGFSDQGDDGYYNGDD</sequence>
<gene>
    <name evidence="2" type="ORF">N7509_003271</name>
</gene>
<reference evidence="2" key="1">
    <citation type="submission" date="2022-12" db="EMBL/GenBank/DDBJ databases">
        <authorList>
            <person name="Petersen C."/>
        </authorList>
    </citation>
    <scope>NUCLEOTIDE SEQUENCE</scope>
    <source>
        <strain evidence="2">IBT 29677</strain>
    </source>
</reference>
<organism evidence="2 3">
    <name type="scientific">Penicillium cosmopolitanum</name>
    <dbReference type="NCBI Taxonomy" id="1131564"/>
    <lineage>
        <taxon>Eukaryota</taxon>
        <taxon>Fungi</taxon>
        <taxon>Dikarya</taxon>
        <taxon>Ascomycota</taxon>
        <taxon>Pezizomycotina</taxon>
        <taxon>Eurotiomycetes</taxon>
        <taxon>Eurotiomycetidae</taxon>
        <taxon>Eurotiales</taxon>
        <taxon>Aspergillaceae</taxon>
        <taxon>Penicillium</taxon>
    </lineage>
</organism>
<accession>A0A9W9W4T3</accession>
<dbReference type="Proteomes" id="UP001147747">
    <property type="component" value="Unassembled WGS sequence"/>
</dbReference>
<proteinExistence type="predicted"/>
<protein>
    <submittedName>
        <fullName evidence="2">Uncharacterized protein</fullName>
    </submittedName>
</protein>
<name>A0A9W9W4T3_9EURO</name>
<dbReference type="EMBL" id="JAPZBU010000005">
    <property type="protein sequence ID" value="KAJ5403400.1"/>
    <property type="molecule type" value="Genomic_DNA"/>
</dbReference>
<dbReference type="AlphaFoldDB" id="A0A9W9W4T3"/>
<dbReference type="RefSeq" id="XP_056490642.1">
    <property type="nucleotide sequence ID" value="XM_056627908.1"/>
</dbReference>
<feature type="region of interest" description="Disordered" evidence="1">
    <location>
        <begin position="160"/>
        <end position="246"/>
    </location>
</feature>